<keyword evidence="4" id="KW-0472">Membrane</keyword>
<reference evidence="8 9" key="1">
    <citation type="journal article" date="2014" name="Genome Biol. Evol.">
        <title>Comparative genomics and transcriptomics analyses reveal divergent lifestyle features of nematode endoparasitic fungus Hirsutella minnesotensis.</title>
        <authorList>
            <person name="Lai Y."/>
            <person name="Liu K."/>
            <person name="Zhang X."/>
            <person name="Zhang X."/>
            <person name="Li K."/>
            <person name="Wang N."/>
            <person name="Shu C."/>
            <person name="Wu Y."/>
            <person name="Wang C."/>
            <person name="Bushley K.E."/>
            <person name="Xiang M."/>
            <person name="Liu X."/>
        </authorList>
    </citation>
    <scope>NUCLEOTIDE SEQUENCE [LARGE SCALE GENOMIC DNA]</scope>
    <source>
        <strain evidence="8 9">3608</strain>
    </source>
</reference>
<gene>
    <name evidence="8" type="ORF">HIM_07903</name>
</gene>
<dbReference type="GO" id="GO:0071765">
    <property type="term" value="P:nuclear inner membrane organization"/>
    <property type="evidence" value="ECO:0007669"/>
    <property type="project" value="InterPro"/>
</dbReference>
<evidence type="ECO:0000256" key="3">
    <source>
        <dbReference type="ARBA" id="ARBA00022989"/>
    </source>
</evidence>
<keyword evidence="9" id="KW-1185">Reference proteome</keyword>
<protein>
    <recommendedName>
        <fullName evidence="7">Ima1 N-terminal domain-containing protein</fullName>
    </recommendedName>
</protein>
<evidence type="ECO:0000313" key="9">
    <source>
        <dbReference type="Proteomes" id="UP000054481"/>
    </source>
</evidence>
<dbReference type="GO" id="GO:0034992">
    <property type="term" value="C:microtubule organizing center attachment site"/>
    <property type="evidence" value="ECO:0007669"/>
    <property type="project" value="TreeGrafter"/>
</dbReference>
<feature type="region of interest" description="Disordered" evidence="6">
    <location>
        <begin position="547"/>
        <end position="581"/>
    </location>
</feature>
<evidence type="ECO:0000256" key="4">
    <source>
        <dbReference type="ARBA" id="ARBA00023136"/>
    </source>
</evidence>
<feature type="domain" description="Ima1 N-terminal" evidence="7">
    <location>
        <begin position="10"/>
        <end position="133"/>
    </location>
</feature>
<feature type="region of interest" description="Disordered" evidence="6">
    <location>
        <begin position="365"/>
        <end position="421"/>
    </location>
</feature>
<name>A0A0F7ZHI7_9HYPO</name>
<evidence type="ECO:0000259" key="7">
    <source>
        <dbReference type="Pfam" id="PF09779"/>
    </source>
</evidence>
<dbReference type="GO" id="GO:0034506">
    <property type="term" value="C:chromosome, centromeric core domain"/>
    <property type="evidence" value="ECO:0007669"/>
    <property type="project" value="TreeGrafter"/>
</dbReference>
<keyword evidence="3" id="KW-1133">Transmembrane helix</keyword>
<dbReference type="EMBL" id="KQ030543">
    <property type="protein sequence ID" value="KJZ72711.1"/>
    <property type="molecule type" value="Genomic_DNA"/>
</dbReference>
<keyword evidence="5" id="KW-0539">Nucleus</keyword>
<dbReference type="AlphaFoldDB" id="A0A0F7ZHI7"/>
<feature type="compositionally biased region" description="Acidic residues" evidence="6">
    <location>
        <begin position="550"/>
        <end position="559"/>
    </location>
</feature>
<evidence type="ECO:0000256" key="1">
    <source>
        <dbReference type="ARBA" id="ARBA00004473"/>
    </source>
</evidence>
<dbReference type="PANTHER" id="PTHR28538">
    <property type="entry name" value="INTEGRAL INNER NUCLEAR MEMBRANE PROTEIN IMA1"/>
    <property type="match status" value="1"/>
</dbReference>
<comment type="subcellular location">
    <subcellularLocation>
        <location evidence="1">Nucleus inner membrane</location>
        <topology evidence="1">Multi-pass membrane protein</topology>
    </subcellularLocation>
</comment>
<feature type="region of interest" description="Disordered" evidence="6">
    <location>
        <begin position="443"/>
        <end position="532"/>
    </location>
</feature>
<evidence type="ECO:0000256" key="6">
    <source>
        <dbReference type="SAM" id="MobiDB-lite"/>
    </source>
</evidence>
<dbReference type="PANTHER" id="PTHR28538:SF1">
    <property type="entry name" value="INTEGRAL INNER NUCLEAR MEMBRANE PROTEIN IMA1"/>
    <property type="match status" value="1"/>
</dbReference>
<dbReference type="InterPro" id="IPR042321">
    <property type="entry name" value="Ima1"/>
</dbReference>
<keyword evidence="2" id="KW-0812">Transmembrane</keyword>
<proteinExistence type="predicted"/>
<dbReference type="Pfam" id="PF09779">
    <property type="entry name" value="Ima1_N"/>
    <property type="match status" value="1"/>
</dbReference>
<dbReference type="GO" id="GO:0044732">
    <property type="term" value="C:mitotic spindle pole body"/>
    <property type="evidence" value="ECO:0007669"/>
    <property type="project" value="TreeGrafter"/>
</dbReference>
<sequence>MARFRGAKYLSCFYCGKRSSLRYDGVTRDFLCLYCDATNYLDENGDITDPPVATEREATTTRFAAPKVPAPTDSIFCPTCLKNQHLFTKSLAQYFPDDPSDPDYAQLERNYYRYRRGLEQRYPQVCDDCADKVEARIRQAGYTAKTDHLRRMMDLSRGRKPLTTRTSLDRINTLGRMIWNAGFLLQLLWHLTAVVPLLDQPGDGLRDPDVPGFVAATLGWINRLTAASPAPDTLMWWSTAAAVASAWWNPHFVQFNRGFTRHLLGFTQWYCFQALIIFCRAMFRGVLVIDGGLGQSSQAQVSAHIAMAAIMALMFFISGKSIRVDISPLFASSSAPIVKEAASPNTRKQEATKTFSELFNDALDSTKESPQKQGQESPFQPPPSSFTPRTSRQMSKPAPSFGNLFLSNDSPAQSHRDDQYAEEMDWSPIPTRHRAFAEQPSPIKGASAFGHAPTDGKNSSPFWYKVPAAPVNPAQRLRNPPRAPEPQQPPVEASRVMFTNRRRDKARDTDSGEKKAAVEFRQPKFFAPEQDDASSLADLLSQSFSLSQETDQDTEEDDGERAQVPPVSRKSPKAANKSSKMPLNRDVSLAVGLVENMLVSILLLSWLLVLSVPIPRRSECQLAVMAVAAALALRDMADTSIEQRGDSLATHLLSAWAVAELAAICWTAVALWRGDSTNVGLCGSGVLATMLLRQTLRRIL</sequence>
<dbReference type="Proteomes" id="UP000054481">
    <property type="component" value="Unassembled WGS sequence"/>
</dbReference>
<dbReference type="InterPro" id="IPR018617">
    <property type="entry name" value="Ima1_N"/>
</dbReference>
<feature type="compositionally biased region" description="Basic and acidic residues" evidence="6">
    <location>
        <begin position="505"/>
        <end position="522"/>
    </location>
</feature>
<evidence type="ECO:0000313" key="8">
    <source>
        <dbReference type="EMBL" id="KJZ72711.1"/>
    </source>
</evidence>
<dbReference type="GO" id="GO:0005637">
    <property type="term" value="C:nuclear inner membrane"/>
    <property type="evidence" value="ECO:0007669"/>
    <property type="project" value="UniProtKB-SubCell"/>
</dbReference>
<dbReference type="OrthoDB" id="5966927at2759"/>
<evidence type="ECO:0000256" key="2">
    <source>
        <dbReference type="ARBA" id="ARBA00022692"/>
    </source>
</evidence>
<evidence type="ECO:0000256" key="5">
    <source>
        <dbReference type="ARBA" id="ARBA00023242"/>
    </source>
</evidence>
<accession>A0A0F7ZHI7</accession>
<organism evidence="8 9">
    <name type="scientific">Hirsutella minnesotensis 3608</name>
    <dbReference type="NCBI Taxonomy" id="1043627"/>
    <lineage>
        <taxon>Eukaryota</taxon>
        <taxon>Fungi</taxon>
        <taxon>Dikarya</taxon>
        <taxon>Ascomycota</taxon>
        <taxon>Pezizomycotina</taxon>
        <taxon>Sordariomycetes</taxon>
        <taxon>Hypocreomycetidae</taxon>
        <taxon>Hypocreales</taxon>
        <taxon>Ophiocordycipitaceae</taxon>
        <taxon>Hirsutella</taxon>
    </lineage>
</organism>